<accession>A0ABT7HPX7</accession>
<protein>
    <submittedName>
        <fullName evidence="1">Molecular chaperone TorD family protein</fullName>
    </submittedName>
</protein>
<organism evidence="1 2">
    <name type="scientific">Campylobacter gastrosuis</name>
    <dbReference type="NCBI Taxonomy" id="2974576"/>
    <lineage>
        <taxon>Bacteria</taxon>
        <taxon>Pseudomonadati</taxon>
        <taxon>Campylobacterota</taxon>
        <taxon>Epsilonproteobacteria</taxon>
        <taxon>Campylobacterales</taxon>
        <taxon>Campylobacteraceae</taxon>
        <taxon>Campylobacter</taxon>
    </lineage>
</organism>
<evidence type="ECO:0000313" key="1">
    <source>
        <dbReference type="EMBL" id="MDL0088976.1"/>
    </source>
</evidence>
<comment type="caution">
    <text evidence="1">The sequence shown here is derived from an EMBL/GenBank/DDBJ whole genome shotgun (WGS) entry which is preliminary data.</text>
</comment>
<reference evidence="1" key="1">
    <citation type="submission" date="2022-08" db="EMBL/GenBank/DDBJ databases">
        <authorList>
            <person name="Wang H."/>
        </authorList>
    </citation>
    <scope>NUCLEOTIDE SEQUENCE</scope>
    <source>
        <strain evidence="1">PS10</strain>
    </source>
</reference>
<dbReference type="InterPro" id="IPR036411">
    <property type="entry name" value="TorD-like_sf"/>
</dbReference>
<dbReference type="InterPro" id="IPR020945">
    <property type="entry name" value="DMSO/NO3_reduct_chaperone"/>
</dbReference>
<dbReference type="Pfam" id="PF02613">
    <property type="entry name" value="Nitrate_red_del"/>
    <property type="match status" value="1"/>
</dbReference>
<reference evidence="1" key="2">
    <citation type="journal article" date="2023" name="Microorganisms">
        <title>Isolation and Genomic Characteristics of Cat-Borne Campylobacter felis sp. nov. and Sheep-Borne Campylobacter ovis sp. nov.</title>
        <authorList>
            <person name="Wang H."/>
            <person name="Li Y."/>
            <person name="Gu Y."/>
            <person name="Zhou G."/>
            <person name="Chen X."/>
            <person name="Zhang X."/>
            <person name="Shao Z."/>
            <person name="Zhang J."/>
            <person name="Zhang M."/>
        </authorList>
    </citation>
    <scope>NUCLEOTIDE SEQUENCE</scope>
    <source>
        <strain evidence="1">PS10</strain>
    </source>
</reference>
<keyword evidence="2" id="KW-1185">Reference proteome</keyword>
<proteinExistence type="predicted"/>
<dbReference type="EMBL" id="JANURM010000006">
    <property type="protein sequence ID" value="MDL0088976.1"/>
    <property type="molecule type" value="Genomic_DNA"/>
</dbReference>
<gene>
    <name evidence="1" type="ORF">NYG85_06260</name>
</gene>
<dbReference type="Gene3D" id="1.10.3480.10">
    <property type="entry name" value="TorD-like"/>
    <property type="match status" value="1"/>
</dbReference>
<name>A0ABT7HPX7_9BACT</name>
<dbReference type="SUPFAM" id="SSF89155">
    <property type="entry name" value="TorD-like"/>
    <property type="match status" value="1"/>
</dbReference>
<sequence>MDLSTHTLCIKTLEILAQTFAQIFYKPNENLYELIKSEPVWIYDSQSSDFLTAISLLKQAKNESFDEISSDFTQLFICGEMELNAPLFGSFYYSNYGEAVCEKTAQMAKIYKDENFYEFFSDLEANNLVNELIFLSFLLKNDKLARAKELFFDEIYTYSEQFSSRLKQRANSKFFVAMGYFFSDFLEILKDELKNF</sequence>
<evidence type="ECO:0000313" key="2">
    <source>
        <dbReference type="Proteomes" id="UP001173801"/>
    </source>
</evidence>
<dbReference type="Proteomes" id="UP001173801">
    <property type="component" value="Unassembled WGS sequence"/>
</dbReference>
<dbReference type="RefSeq" id="WP_284937634.1">
    <property type="nucleotide sequence ID" value="NZ_JANURM010000006.1"/>
</dbReference>